<comment type="caution">
    <text evidence="3">The sequence shown here is derived from an EMBL/GenBank/DDBJ whole genome shotgun (WGS) entry which is preliminary data.</text>
</comment>
<evidence type="ECO:0000256" key="1">
    <source>
        <dbReference type="SAM" id="MobiDB-lite"/>
    </source>
</evidence>
<dbReference type="EMBL" id="JBDLOU010000003">
    <property type="protein sequence ID" value="MEX3736988.1"/>
    <property type="molecule type" value="Genomic_DNA"/>
</dbReference>
<sequence length="451" mass="47203">MTTSLIRASIAALTAALTLTSCGSMSMLPEYPDQGVSASPSAAPSDAAHSDTAPLPTVEGTDGGDIDRLAAKVMSDMRDLVDLPPTLRLVSWDSTKPQGNSWCGERVKDTLRNAVACRIDPPLIGWDRAFLRSARDANGDLGVAVVIAHETGHIADTSPTAVDAELAVIAREQRADCVAGAYTRSQRDTDMLTDEAVSSAFLAMLTFADAPLKPGQSAANAHGMGTERIAAMLSGFHGDVDKCLAISEPEIADRRTRLPLTLPAGEGDMAWTPSVVGGAWATASAFLEMDTLPRFTFAPCLPADRPVTICPDGSVYVTPESLTAYTDTIRREATTRVGDGTGLGVLVNVVANRWLEANRVPTQGNQAALRAACVAGLTLVRMTTDLIEAPIVLSAGDVDEALTEVLVRGLTTADRDGNVPASVPDRVQAFLTGVYTATGPGACVAAYPEAR</sequence>
<accession>A0ABV3V6U7</accession>
<keyword evidence="2" id="KW-0732">Signal</keyword>
<protein>
    <recommendedName>
        <fullName evidence="5">Peptidase</fullName>
    </recommendedName>
</protein>
<feature type="signal peptide" evidence="2">
    <location>
        <begin position="1"/>
        <end position="26"/>
    </location>
</feature>
<dbReference type="PROSITE" id="PS51257">
    <property type="entry name" value="PROKAR_LIPOPROTEIN"/>
    <property type="match status" value="1"/>
</dbReference>
<proteinExistence type="predicted"/>
<evidence type="ECO:0008006" key="5">
    <source>
        <dbReference type="Google" id="ProtNLM"/>
    </source>
</evidence>
<dbReference type="RefSeq" id="WP_368572311.1">
    <property type="nucleotide sequence ID" value="NZ_JBDLOU010000003.1"/>
</dbReference>
<name>A0ABV3V6U7_9MYCO</name>
<reference evidence="3 4" key="1">
    <citation type="submission" date="2024-04" db="EMBL/GenBank/DDBJ databases">
        <title>Genomic Markers of Mycobacteria.</title>
        <authorList>
            <person name="Soliman M.S."/>
            <person name="Elkholy A."/>
            <person name="Soliman N.S."/>
            <person name="Abbas A."/>
            <person name="Khayrat S."/>
            <person name="Shawky S."/>
        </authorList>
    </citation>
    <scope>NUCLEOTIDE SEQUENCE [LARGE SCALE GENOMIC DNA]</scope>
    <source>
        <strain evidence="3 4">Egy-CU-AM5</strain>
    </source>
</reference>
<evidence type="ECO:0000256" key="2">
    <source>
        <dbReference type="SAM" id="SignalP"/>
    </source>
</evidence>
<keyword evidence="4" id="KW-1185">Reference proteome</keyword>
<evidence type="ECO:0000313" key="4">
    <source>
        <dbReference type="Proteomes" id="UP001558474"/>
    </source>
</evidence>
<feature type="chain" id="PRO_5045415021" description="Peptidase" evidence="2">
    <location>
        <begin position="27"/>
        <end position="451"/>
    </location>
</feature>
<gene>
    <name evidence="3" type="ORF">ABFW12_01930</name>
</gene>
<dbReference type="Proteomes" id="UP001558474">
    <property type="component" value="Unassembled WGS sequence"/>
</dbReference>
<organism evidence="3 4">
    <name type="scientific">Mycolicibacterium porcinum</name>
    <dbReference type="NCBI Taxonomy" id="39693"/>
    <lineage>
        <taxon>Bacteria</taxon>
        <taxon>Bacillati</taxon>
        <taxon>Actinomycetota</taxon>
        <taxon>Actinomycetes</taxon>
        <taxon>Mycobacteriales</taxon>
        <taxon>Mycobacteriaceae</taxon>
        <taxon>Mycolicibacterium</taxon>
    </lineage>
</organism>
<feature type="compositionally biased region" description="Low complexity" evidence="1">
    <location>
        <begin position="37"/>
        <end position="51"/>
    </location>
</feature>
<feature type="region of interest" description="Disordered" evidence="1">
    <location>
        <begin position="33"/>
        <end position="64"/>
    </location>
</feature>
<evidence type="ECO:0000313" key="3">
    <source>
        <dbReference type="EMBL" id="MEX3736988.1"/>
    </source>
</evidence>